<name>A0A679J9V6_9HYPH</name>
<keyword evidence="1 2" id="KW-0238">DNA-binding</keyword>
<dbReference type="EMBL" id="LR743504">
    <property type="protein sequence ID" value="CAA2103405.1"/>
    <property type="molecule type" value="Genomic_DNA"/>
</dbReference>
<evidence type="ECO:0000256" key="3">
    <source>
        <dbReference type="SAM" id="Coils"/>
    </source>
</evidence>
<evidence type="ECO:0000256" key="2">
    <source>
        <dbReference type="HAMAP-Rule" id="MF_00274"/>
    </source>
</evidence>
<feature type="coiled-coil region" evidence="3">
    <location>
        <begin position="4"/>
        <end position="31"/>
    </location>
</feature>
<dbReference type="InterPro" id="IPR004401">
    <property type="entry name" value="YbaB/EbfC"/>
</dbReference>
<dbReference type="AlphaFoldDB" id="A0A679J9V6"/>
<comment type="similarity">
    <text evidence="2">Belongs to the YbaB/EbfC family.</text>
</comment>
<dbReference type="PANTHER" id="PTHR33449:SF1">
    <property type="entry name" value="NUCLEOID-ASSOCIATED PROTEIN YBAB"/>
    <property type="match status" value="1"/>
</dbReference>
<evidence type="ECO:0000256" key="1">
    <source>
        <dbReference type="ARBA" id="ARBA00023125"/>
    </source>
</evidence>
<organism evidence="4">
    <name type="scientific">Methylobacterium bullatum</name>
    <dbReference type="NCBI Taxonomy" id="570505"/>
    <lineage>
        <taxon>Bacteria</taxon>
        <taxon>Pseudomonadati</taxon>
        <taxon>Pseudomonadota</taxon>
        <taxon>Alphaproteobacteria</taxon>
        <taxon>Hyphomicrobiales</taxon>
        <taxon>Methylobacteriaceae</taxon>
        <taxon>Methylobacterium</taxon>
    </lineage>
</organism>
<sequence length="106" mass="11107">MRDLMGIMKQAQAMQEKMASLQSELDLVEVTGASGGGAVAVTMTAKGLVKGVTLDPSLLIPDEREILEDLIVAAVNDARGKAEGVAAERMAELTKGLPIPPGMKLF</sequence>
<dbReference type="GO" id="GO:0005829">
    <property type="term" value="C:cytosol"/>
    <property type="evidence" value="ECO:0007669"/>
    <property type="project" value="TreeGrafter"/>
</dbReference>
<protein>
    <recommendedName>
        <fullName evidence="2">Nucleoid-associated protein MBUL_02178</fullName>
    </recommendedName>
</protein>
<dbReference type="GO" id="GO:0043590">
    <property type="term" value="C:bacterial nucleoid"/>
    <property type="evidence" value="ECO:0007669"/>
    <property type="project" value="UniProtKB-UniRule"/>
</dbReference>
<comment type="subcellular location">
    <subcellularLocation>
        <location evidence="2">Cytoplasm</location>
        <location evidence="2">Nucleoid</location>
    </subcellularLocation>
</comment>
<reference evidence="4" key="1">
    <citation type="submission" date="2019-12" db="EMBL/GenBank/DDBJ databases">
        <authorList>
            <person name="Cremers G."/>
        </authorList>
    </citation>
    <scope>NUCLEOTIDE SEQUENCE</scope>
    <source>
        <strain evidence="4">Mbul1</strain>
    </source>
</reference>
<dbReference type="HAMAP" id="MF_00274">
    <property type="entry name" value="DNA_YbaB_EbfC"/>
    <property type="match status" value="1"/>
</dbReference>
<dbReference type="SUPFAM" id="SSF82607">
    <property type="entry name" value="YbaB-like"/>
    <property type="match status" value="1"/>
</dbReference>
<evidence type="ECO:0000313" key="4">
    <source>
        <dbReference type="EMBL" id="CAA2103405.1"/>
    </source>
</evidence>
<comment type="function">
    <text evidence="2">Binds to DNA and alters its conformation. May be involved in regulation of gene expression, nucleoid organization and DNA protection.</text>
</comment>
<dbReference type="InterPro" id="IPR036894">
    <property type="entry name" value="YbaB-like_sf"/>
</dbReference>
<dbReference type="PIRSF" id="PIRSF004555">
    <property type="entry name" value="UCP004555"/>
    <property type="match status" value="1"/>
</dbReference>
<keyword evidence="2" id="KW-0963">Cytoplasm</keyword>
<proteinExistence type="inferred from homology"/>
<dbReference type="Pfam" id="PF02575">
    <property type="entry name" value="YbaB_DNA_bd"/>
    <property type="match status" value="1"/>
</dbReference>
<dbReference type="Gene3D" id="3.30.1310.10">
    <property type="entry name" value="Nucleoid-associated protein YbaB-like domain"/>
    <property type="match status" value="1"/>
</dbReference>
<dbReference type="PANTHER" id="PTHR33449">
    <property type="entry name" value="NUCLEOID-ASSOCIATED PROTEIN YBAB"/>
    <property type="match status" value="1"/>
</dbReference>
<dbReference type="NCBIfam" id="TIGR00103">
    <property type="entry name" value="DNA_YbaB_EbfC"/>
    <property type="match status" value="1"/>
</dbReference>
<gene>
    <name evidence="4" type="ORF">MBUL_02178</name>
</gene>
<accession>A0A679J9V6</accession>
<dbReference type="GO" id="GO:0003677">
    <property type="term" value="F:DNA binding"/>
    <property type="evidence" value="ECO:0007669"/>
    <property type="project" value="UniProtKB-UniRule"/>
</dbReference>
<keyword evidence="3" id="KW-0175">Coiled coil</keyword>
<comment type="subunit">
    <text evidence="2">Homodimer.</text>
</comment>